<dbReference type="RefSeq" id="WP_186928440.1">
    <property type="nucleotide sequence ID" value="NZ_JACOOJ010000003.1"/>
</dbReference>
<organism evidence="1 2">
    <name type="scientific">Parabacteroides hominis</name>
    <dbReference type="NCBI Taxonomy" id="2763057"/>
    <lineage>
        <taxon>Bacteria</taxon>
        <taxon>Pseudomonadati</taxon>
        <taxon>Bacteroidota</taxon>
        <taxon>Bacteroidia</taxon>
        <taxon>Bacteroidales</taxon>
        <taxon>Tannerellaceae</taxon>
        <taxon>Parabacteroides</taxon>
    </lineage>
</organism>
<protein>
    <recommendedName>
        <fullName evidence="3">NVEALA protein</fullName>
    </recommendedName>
</protein>
<name>A0ABR7DJV7_9BACT</name>
<evidence type="ECO:0008006" key="3">
    <source>
        <dbReference type="Google" id="ProtNLM"/>
    </source>
</evidence>
<dbReference type="Proteomes" id="UP000651475">
    <property type="component" value="Unassembled WGS sequence"/>
</dbReference>
<evidence type="ECO:0000313" key="1">
    <source>
        <dbReference type="EMBL" id="MBC5631704.1"/>
    </source>
</evidence>
<comment type="caution">
    <text evidence="1">The sequence shown here is derived from an EMBL/GenBank/DDBJ whole genome shotgun (WGS) entry which is preliminary data.</text>
</comment>
<gene>
    <name evidence="1" type="ORF">H8S65_02765</name>
</gene>
<proteinExistence type="predicted"/>
<sequence>MKIGVIVAVASAAVWNVGINETKVLFTGFFGLEAMAKLESICKSNGSHDTGHCTQCVNPSDGSVCARADWFDSKNCYGTGQDNF</sequence>
<dbReference type="EMBL" id="JACOOJ010000003">
    <property type="protein sequence ID" value="MBC5631704.1"/>
    <property type="molecule type" value="Genomic_DNA"/>
</dbReference>
<keyword evidence="2" id="KW-1185">Reference proteome</keyword>
<evidence type="ECO:0000313" key="2">
    <source>
        <dbReference type="Proteomes" id="UP000651475"/>
    </source>
</evidence>
<reference evidence="1 2" key="1">
    <citation type="submission" date="2020-08" db="EMBL/GenBank/DDBJ databases">
        <title>Genome public.</title>
        <authorList>
            <person name="Liu C."/>
            <person name="Sun Q."/>
        </authorList>
    </citation>
    <scope>NUCLEOTIDE SEQUENCE [LARGE SCALE GENOMIC DNA]</scope>
    <source>
        <strain evidence="1 2">NSJ-79</strain>
    </source>
</reference>
<accession>A0ABR7DJV7</accession>